<dbReference type="InterPro" id="IPR038389">
    <property type="entry name" value="PSMG2_sf"/>
</dbReference>
<protein>
    <recommendedName>
        <fullName evidence="3">PAC2 family protein</fullName>
    </recommendedName>
</protein>
<dbReference type="InterPro" id="IPR008492">
    <property type="entry name" value="Rv2714-like"/>
</dbReference>
<evidence type="ECO:0008006" key="3">
    <source>
        <dbReference type="Google" id="ProtNLM"/>
    </source>
</evidence>
<organism evidence="1 2">
    <name type="scientific">Nocardioides phosphati</name>
    <dbReference type="NCBI Taxonomy" id="1867775"/>
    <lineage>
        <taxon>Bacteria</taxon>
        <taxon>Bacillati</taxon>
        <taxon>Actinomycetota</taxon>
        <taxon>Actinomycetes</taxon>
        <taxon>Propionibacteriales</taxon>
        <taxon>Nocardioidaceae</taxon>
        <taxon>Nocardioides</taxon>
    </lineage>
</organism>
<dbReference type="Gene3D" id="3.40.50.10900">
    <property type="entry name" value="PAC-like subunit"/>
    <property type="match status" value="1"/>
</dbReference>
<dbReference type="InterPro" id="IPR019151">
    <property type="entry name" value="Proteasome_assmbl_chaperone_2"/>
</dbReference>
<proteinExistence type="predicted"/>
<name>A0ABQ2NB30_9ACTN</name>
<keyword evidence="2" id="KW-1185">Reference proteome</keyword>
<sequence length="311" mass="33798">MTGNRFVHIVDDVDGLGDAPVLVVALHGFLDAGNGTVLAVDQLERTGGAGPVVATFDVDAFHDYRARRPAISFVEDHYEAYDAPRLVVRLQRDAADKPFLLLSGPEPDNRWEAFVNAVRAVVEHFGVGLVVSLGSVPMAVPHTRPIAVTQHANRRELMRRVNHWRGELRIPSSAHSLLEVRLGETDHPMTGWVAHVPHYVQGSDYPEAARALLAGVEDSTGLTFDLDALKVAAAQRLAEITEHLEENPDVAELVAGMEQQYDAFQRGGDDSLLATEQPLPTGEELGAEFERFLAGLDGPDTTPVEAPEGDD</sequence>
<dbReference type="EMBL" id="BMNI01000006">
    <property type="protein sequence ID" value="GGO91176.1"/>
    <property type="molecule type" value="Genomic_DNA"/>
</dbReference>
<reference evidence="2" key="1">
    <citation type="journal article" date="2019" name="Int. J. Syst. Evol. Microbiol.">
        <title>The Global Catalogue of Microorganisms (GCM) 10K type strain sequencing project: providing services to taxonomists for standard genome sequencing and annotation.</title>
        <authorList>
            <consortium name="The Broad Institute Genomics Platform"/>
            <consortium name="The Broad Institute Genome Sequencing Center for Infectious Disease"/>
            <person name="Wu L."/>
            <person name="Ma J."/>
        </authorList>
    </citation>
    <scope>NUCLEOTIDE SEQUENCE [LARGE SCALE GENOMIC DNA]</scope>
    <source>
        <strain evidence="2">CGMCC 4.7371</strain>
    </source>
</reference>
<dbReference type="Pfam" id="PF09754">
    <property type="entry name" value="PAC2"/>
    <property type="match status" value="1"/>
</dbReference>
<dbReference type="Gene3D" id="1.10.287.100">
    <property type="match status" value="1"/>
</dbReference>
<evidence type="ECO:0000313" key="1">
    <source>
        <dbReference type="EMBL" id="GGO91176.1"/>
    </source>
</evidence>
<dbReference type="SUPFAM" id="SSF159659">
    <property type="entry name" value="Cgl1923-like"/>
    <property type="match status" value="1"/>
</dbReference>
<accession>A0ABQ2NB30</accession>
<dbReference type="PIRSF" id="PIRSF028754">
    <property type="entry name" value="UCP028754"/>
    <property type="match status" value="1"/>
</dbReference>
<dbReference type="RefSeq" id="WP_188784319.1">
    <property type="nucleotide sequence ID" value="NZ_BMNI01000006.1"/>
</dbReference>
<gene>
    <name evidence="1" type="ORF">GCM10011584_24640</name>
</gene>
<comment type="caution">
    <text evidence="1">The sequence shown here is derived from an EMBL/GenBank/DDBJ whole genome shotgun (WGS) entry which is preliminary data.</text>
</comment>
<evidence type="ECO:0000313" key="2">
    <source>
        <dbReference type="Proteomes" id="UP000655410"/>
    </source>
</evidence>
<dbReference type="Proteomes" id="UP000655410">
    <property type="component" value="Unassembled WGS sequence"/>
</dbReference>